<feature type="transmembrane region" description="Helical" evidence="7">
    <location>
        <begin position="394"/>
        <end position="415"/>
    </location>
</feature>
<feature type="transmembrane region" description="Helical" evidence="7">
    <location>
        <begin position="56"/>
        <end position="77"/>
    </location>
</feature>
<feature type="region of interest" description="Disordered" evidence="8">
    <location>
        <begin position="1"/>
        <end position="45"/>
    </location>
</feature>
<evidence type="ECO:0000256" key="8">
    <source>
        <dbReference type="SAM" id="MobiDB-lite"/>
    </source>
</evidence>
<evidence type="ECO:0000256" key="5">
    <source>
        <dbReference type="ARBA" id="ARBA00022989"/>
    </source>
</evidence>
<dbReference type="PANTHER" id="PTHR32243:SF18">
    <property type="entry name" value="INNER MEMBRANE ABC TRANSPORTER PERMEASE PROTEIN YCJP"/>
    <property type="match status" value="1"/>
</dbReference>
<evidence type="ECO:0000256" key="1">
    <source>
        <dbReference type="ARBA" id="ARBA00004651"/>
    </source>
</evidence>
<dbReference type="PROSITE" id="PS50928">
    <property type="entry name" value="ABC_TM1"/>
    <property type="match status" value="2"/>
</dbReference>
<dbReference type="Gene3D" id="1.10.3720.10">
    <property type="entry name" value="MetI-like"/>
    <property type="match status" value="2"/>
</dbReference>
<dbReference type="RefSeq" id="WP_212644134.1">
    <property type="nucleotide sequence ID" value="NZ_CP074132.1"/>
</dbReference>
<dbReference type="SUPFAM" id="SSF161098">
    <property type="entry name" value="MetI-like"/>
    <property type="match status" value="2"/>
</dbReference>
<proteinExistence type="inferred from homology"/>
<name>A0ABX8CCY1_9ACTN</name>
<dbReference type="Pfam" id="PF00528">
    <property type="entry name" value="BPD_transp_1"/>
    <property type="match status" value="2"/>
</dbReference>
<feature type="transmembrane region" description="Helical" evidence="7">
    <location>
        <begin position="489"/>
        <end position="510"/>
    </location>
</feature>
<protein>
    <submittedName>
        <fullName evidence="10">ABC transporter permease subunit</fullName>
    </submittedName>
</protein>
<evidence type="ECO:0000259" key="9">
    <source>
        <dbReference type="PROSITE" id="PS50928"/>
    </source>
</evidence>
<dbReference type="Proteomes" id="UP000678016">
    <property type="component" value="Chromosome"/>
</dbReference>
<feature type="transmembrane region" description="Helical" evidence="7">
    <location>
        <begin position="145"/>
        <end position="168"/>
    </location>
</feature>
<organism evidence="10 11">
    <name type="scientific">Nocardiopsis akebiae</name>
    <dbReference type="NCBI Taxonomy" id="2831968"/>
    <lineage>
        <taxon>Bacteria</taxon>
        <taxon>Bacillati</taxon>
        <taxon>Actinomycetota</taxon>
        <taxon>Actinomycetes</taxon>
        <taxon>Streptosporangiales</taxon>
        <taxon>Nocardiopsidaceae</taxon>
        <taxon>Nocardiopsis</taxon>
    </lineage>
</organism>
<dbReference type="InterPro" id="IPR050901">
    <property type="entry name" value="BP-dep_ABC_trans_perm"/>
</dbReference>
<dbReference type="PANTHER" id="PTHR32243">
    <property type="entry name" value="MALTOSE TRANSPORT SYSTEM PERMEASE-RELATED"/>
    <property type="match status" value="1"/>
</dbReference>
<keyword evidence="2 7" id="KW-0813">Transport</keyword>
<evidence type="ECO:0000256" key="2">
    <source>
        <dbReference type="ARBA" id="ARBA00022448"/>
    </source>
</evidence>
<feature type="domain" description="ABC transmembrane type-1" evidence="9">
    <location>
        <begin position="454"/>
        <end position="647"/>
    </location>
</feature>
<evidence type="ECO:0000256" key="3">
    <source>
        <dbReference type="ARBA" id="ARBA00022475"/>
    </source>
</evidence>
<feature type="transmembrane region" description="Helical" evidence="7">
    <location>
        <begin position="308"/>
        <end position="330"/>
    </location>
</feature>
<feature type="transmembrane region" description="Helical" evidence="7">
    <location>
        <begin position="257"/>
        <end position="278"/>
    </location>
</feature>
<dbReference type="InterPro" id="IPR000515">
    <property type="entry name" value="MetI-like"/>
</dbReference>
<keyword evidence="3" id="KW-1003">Cell membrane</keyword>
<keyword evidence="6 7" id="KW-0472">Membrane</keyword>
<dbReference type="InterPro" id="IPR035906">
    <property type="entry name" value="MetI-like_sf"/>
</dbReference>
<keyword evidence="4 7" id="KW-0812">Transmembrane</keyword>
<feature type="transmembrane region" description="Helical" evidence="7">
    <location>
        <begin position="199"/>
        <end position="220"/>
    </location>
</feature>
<feature type="transmembrane region" description="Helical" evidence="7">
    <location>
        <begin position="106"/>
        <end position="133"/>
    </location>
</feature>
<dbReference type="EMBL" id="CP074132">
    <property type="protein sequence ID" value="QUX31454.1"/>
    <property type="molecule type" value="Genomic_DNA"/>
</dbReference>
<gene>
    <name evidence="10" type="ORF">KGD83_13770</name>
</gene>
<feature type="transmembrane region" description="Helical" evidence="7">
    <location>
        <begin position="453"/>
        <end position="477"/>
    </location>
</feature>
<evidence type="ECO:0000256" key="7">
    <source>
        <dbReference type="RuleBase" id="RU363032"/>
    </source>
</evidence>
<reference evidence="11" key="1">
    <citation type="submission" date="2021-05" db="EMBL/GenBank/DDBJ databases">
        <title>Direct Submission.</title>
        <authorList>
            <person name="Li K."/>
            <person name="Gao J."/>
        </authorList>
    </citation>
    <scope>NUCLEOTIDE SEQUENCE [LARGE SCALE GENOMIC DNA]</scope>
    <source>
        <strain evidence="11">HDS12</strain>
    </source>
</reference>
<sequence>MADTARPTGRVGAEHERAPATSPDRPGGPGRPDGRSGDSPVRPDRGLWRRASATRWLLPATALIGLVIVFPALYMVWLSFLAVDRIGQIRGFTGLDNYRRLLAEPALAGVVANTLVWLVVVLAATILVSLALAQFLTKEFRGRRLVRLSVVVPWAASLVMTATVWRFLLEGGNGLLNRLLMDLSLLDAPHEWYKDPATAFASIMVVGVVTSVPFTTYVLLAGLQTIPAEVHEAARIDGAGAWRRWLHVTLPLLRPSLLVAFVLNMLHVFNAFTLIWVITGSIAGNHADTTVTWMYKIAFKEQLDPGEAAALAVLNVAFLVGLIAFLAWLLRPGRRDRAGRALASAVPGGVRSLTGRAARSWSSLRGRAAGAWAPLLHPAAVAGGRVWRRVRSAVLPLIGALVALFFLAPYAAMFLGSLKTDAELFAVPATYLPRDWAWSNYVEVWSRIPLAEYFRVSLTVAGTSTLVVLAAAAPAAYAVARSDFRGRGAFLGLILITQMFPAVALIIGLYREALFLGAVNSYWFIIAVNSAFNIAFAVWILNTHFRAVPRETEEAAMMDGLGRFRTLLRIIVPLSAPGIITVAVFTFIQVWNEFIVALTLFNDPSRGTVPLTVGVQQFIGLYETNYQYLFAAGLMAVVPTVVLFALIEKYLVSGLTTGGVR</sequence>
<dbReference type="CDD" id="cd06261">
    <property type="entry name" value="TM_PBP2"/>
    <property type="match status" value="2"/>
</dbReference>
<comment type="similarity">
    <text evidence="7">Belongs to the binding-protein-dependent transport system permease family.</text>
</comment>
<feature type="transmembrane region" description="Helical" evidence="7">
    <location>
        <begin position="628"/>
        <end position="647"/>
    </location>
</feature>
<feature type="transmembrane region" description="Helical" evidence="7">
    <location>
        <begin position="522"/>
        <end position="541"/>
    </location>
</feature>
<feature type="domain" description="ABC transmembrane type-1" evidence="9">
    <location>
        <begin position="111"/>
        <end position="324"/>
    </location>
</feature>
<evidence type="ECO:0000313" key="11">
    <source>
        <dbReference type="Proteomes" id="UP000678016"/>
    </source>
</evidence>
<keyword evidence="5 7" id="KW-1133">Transmembrane helix</keyword>
<evidence type="ECO:0000256" key="4">
    <source>
        <dbReference type="ARBA" id="ARBA00022692"/>
    </source>
</evidence>
<evidence type="ECO:0000256" key="6">
    <source>
        <dbReference type="ARBA" id="ARBA00023136"/>
    </source>
</evidence>
<keyword evidence="11" id="KW-1185">Reference proteome</keyword>
<accession>A0ABX8CCY1</accession>
<feature type="compositionally biased region" description="Basic and acidic residues" evidence="8">
    <location>
        <begin position="32"/>
        <end position="45"/>
    </location>
</feature>
<feature type="transmembrane region" description="Helical" evidence="7">
    <location>
        <begin position="567"/>
        <end position="591"/>
    </location>
</feature>
<comment type="subcellular location">
    <subcellularLocation>
        <location evidence="1 7">Cell membrane</location>
        <topology evidence="1 7">Multi-pass membrane protein</topology>
    </subcellularLocation>
</comment>
<evidence type="ECO:0000313" key="10">
    <source>
        <dbReference type="EMBL" id="QUX31454.1"/>
    </source>
</evidence>